<dbReference type="Pfam" id="PF00498">
    <property type="entry name" value="FHA"/>
    <property type="match status" value="1"/>
</dbReference>
<dbReference type="PANTHER" id="PTHR24361">
    <property type="entry name" value="MITOGEN-ACTIVATED KINASE KINASE KINASE"/>
    <property type="match status" value="1"/>
</dbReference>
<dbReference type="PROSITE" id="PS50006">
    <property type="entry name" value="FHA_DOMAIN"/>
    <property type="match status" value="1"/>
</dbReference>
<dbReference type="EMBL" id="DVHU01000105">
    <property type="protein sequence ID" value="HIR94072.1"/>
    <property type="molecule type" value="Genomic_DNA"/>
</dbReference>
<evidence type="ECO:0000259" key="2">
    <source>
        <dbReference type="PROSITE" id="PS50006"/>
    </source>
</evidence>
<keyword evidence="1" id="KW-0547">Nucleotide-binding</keyword>
<feature type="domain" description="FHA" evidence="2">
    <location>
        <begin position="352"/>
        <end position="406"/>
    </location>
</feature>
<dbReference type="InterPro" id="IPR053235">
    <property type="entry name" value="Ser_Thr_kinase"/>
</dbReference>
<dbReference type="SUPFAM" id="SSF56112">
    <property type="entry name" value="Protein kinase-like (PK-like)"/>
    <property type="match status" value="1"/>
</dbReference>
<dbReference type="Gene3D" id="1.10.510.10">
    <property type="entry name" value="Transferase(Phosphotransferase) domain 1"/>
    <property type="match status" value="1"/>
</dbReference>
<dbReference type="Gene3D" id="2.60.200.20">
    <property type="match status" value="1"/>
</dbReference>
<dbReference type="PROSITE" id="PS00107">
    <property type="entry name" value="PROTEIN_KINASE_ATP"/>
    <property type="match status" value="1"/>
</dbReference>
<comment type="caution">
    <text evidence="4">The sequence shown here is derived from an EMBL/GenBank/DDBJ whole genome shotgun (WGS) entry which is preliminary data.</text>
</comment>
<dbReference type="InterPro" id="IPR008984">
    <property type="entry name" value="SMAD_FHA_dom_sf"/>
</dbReference>
<dbReference type="PROSITE" id="PS00109">
    <property type="entry name" value="PROTEIN_KINASE_TYR"/>
    <property type="match status" value="1"/>
</dbReference>
<dbReference type="SMART" id="SM00240">
    <property type="entry name" value="FHA"/>
    <property type="match status" value="1"/>
</dbReference>
<dbReference type="Pfam" id="PF00069">
    <property type="entry name" value="Pkinase"/>
    <property type="match status" value="1"/>
</dbReference>
<evidence type="ECO:0000256" key="1">
    <source>
        <dbReference type="PROSITE-ProRule" id="PRU10141"/>
    </source>
</evidence>
<dbReference type="Proteomes" id="UP000886841">
    <property type="component" value="Unassembled WGS sequence"/>
</dbReference>
<dbReference type="CDD" id="cd14014">
    <property type="entry name" value="STKc_PknB_like"/>
    <property type="match status" value="1"/>
</dbReference>
<evidence type="ECO:0000259" key="3">
    <source>
        <dbReference type="PROSITE" id="PS50011"/>
    </source>
</evidence>
<dbReference type="CDD" id="cd00060">
    <property type="entry name" value="FHA"/>
    <property type="match status" value="1"/>
</dbReference>
<evidence type="ECO:0000313" key="5">
    <source>
        <dbReference type="Proteomes" id="UP000886841"/>
    </source>
</evidence>
<dbReference type="PROSITE" id="PS50011">
    <property type="entry name" value="PROTEIN_KINASE_DOM"/>
    <property type="match status" value="1"/>
</dbReference>
<dbReference type="SUPFAM" id="SSF49879">
    <property type="entry name" value="SMAD/FHA domain"/>
    <property type="match status" value="1"/>
</dbReference>
<reference evidence="4" key="1">
    <citation type="submission" date="2020-10" db="EMBL/GenBank/DDBJ databases">
        <authorList>
            <person name="Gilroy R."/>
        </authorList>
    </citation>
    <scope>NUCLEOTIDE SEQUENCE</scope>
    <source>
        <strain evidence="4">ChiSxjej1B13-7041</strain>
    </source>
</reference>
<sequence>MSLDFNRLCLRCMSPAVSQGYCLNCGAPVGFAQEPAFALTPGSILDGRYLVGGVLGHGGFGITYLGLDLKHETRVAIKEFMPADAAGRAPGQLKVTARKGEDFQYGLSRFFDEARTIYRYRNHANIVHIYKLFRENGTAYYVMEYLQGCDLRRYLKIRGGRLGFQELMTIVLPVMDALEYVHGDHVIHRDVSPDNIYLGDTVKLIDFGAARTAFAGQSKSFSIILKRGFAPEEQYRSHGRQGPWTDIYALAGTMYMALSGTMVPEAPERLVSDRLEDIRTLVPELPAQAGSALMTALAVRAESRYQRVTDFRGALLGKSEKTQWGDDPQSAFRIYGIGGFYAGASLTSRETLWVGRDPQTCQLVYPQTARGVSRRHLKLYLDGARNQMILEDLHSSFGTWVNGQRIPGGVPVSLKSGDRFSFGEQEIFEVDVLGW</sequence>
<gene>
    <name evidence="4" type="ORF">IAB98_11705</name>
</gene>
<dbReference type="InterPro" id="IPR000253">
    <property type="entry name" value="FHA_dom"/>
</dbReference>
<keyword evidence="4" id="KW-0808">Transferase</keyword>
<dbReference type="Gene3D" id="3.30.200.20">
    <property type="entry name" value="Phosphorylase Kinase, domain 1"/>
    <property type="match status" value="1"/>
</dbReference>
<name>A0A9D1ELW3_9FIRM</name>
<dbReference type="InterPro" id="IPR008266">
    <property type="entry name" value="Tyr_kinase_AS"/>
</dbReference>
<dbReference type="InterPro" id="IPR011009">
    <property type="entry name" value="Kinase-like_dom_sf"/>
</dbReference>
<dbReference type="InterPro" id="IPR000719">
    <property type="entry name" value="Prot_kinase_dom"/>
</dbReference>
<feature type="domain" description="Protein kinase" evidence="3">
    <location>
        <begin position="49"/>
        <end position="316"/>
    </location>
</feature>
<dbReference type="AlphaFoldDB" id="A0A9D1ELW3"/>
<reference evidence="4" key="2">
    <citation type="journal article" date="2021" name="PeerJ">
        <title>Extensive microbial diversity within the chicken gut microbiome revealed by metagenomics and culture.</title>
        <authorList>
            <person name="Gilroy R."/>
            <person name="Ravi A."/>
            <person name="Getino M."/>
            <person name="Pursley I."/>
            <person name="Horton D.L."/>
            <person name="Alikhan N.F."/>
            <person name="Baker D."/>
            <person name="Gharbi K."/>
            <person name="Hall N."/>
            <person name="Watson M."/>
            <person name="Adriaenssens E.M."/>
            <person name="Foster-Nyarko E."/>
            <person name="Jarju S."/>
            <person name="Secka A."/>
            <person name="Antonio M."/>
            <person name="Oren A."/>
            <person name="Chaudhuri R.R."/>
            <person name="La Ragione R."/>
            <person name="Hildebrand F."/>
            <person name="Pallen M.J."/>
        </authorList>
    </citation>
    <scope>NUCLEOTIDE SEQUENCE</scope>
    <source>
        <strain evidence="4">ChiSxjej1B13-7041</strain>
    </source>
</reference>
<dbReference type="GO" id="GO:0004674">
    <property type="term" value="F:protein serine/threonine kinase activity"/>
    <property type="evidence" value="ECO:0007669"/>
    <property type="project" value="TreeGrafter"/>
</dbReference>
<protein>
    <submittedName>
        <fullName evidence="4">Protein kinase</fullName>
    </submittedName>
</protein>
<dbReference type="GO" id="GO:0005524">
    <property type="term" value="F:ATP binding"/>
    <property type="evidence" value="ECO:0007669"/>
    <property type="project" value="UniProtKB-UniRule"/>
</dbReference>
<dbReference type="GO" id="GO:0005737">
    <property type="term" value="C:cytoplasm"/>
    <property type="evidence" value="ECO:0007669"/>
    <property type="project" value="TreeGrafter"/>
</dbReference>
<keyword evidence="4" id="KW-0418">Kinase</keyword>
<proteinExistence type="predicted"/>
<evidence type="ECO:0000313" key="4">
    <source>
        <dbReference type="EMBL" id="HIR94072.1"/>
    </source>
</evidence>
<feature type="binding site" evidence="1">
    <location>
        <position position="78"/>
    </location>
    <ligand>
        <name>ATP</name>
        <dbReference type="ChEBI" id="CHEBI:30616"/>
    </ligand>
</feature>
<dbReference type="InterPro" id="IPR017441">
    <property type="entry name" value="Protein_kinase_ATP_BS"/>
</dbReference>
<organism evidence="4 5">
    <name type="scientific">Candidatus Egerieimonas intestinavium</name>
    <dbReference type="NCBI Taxonomy" id="2840777"/>
    <lineage>
        <taxon>Bacteria</taxon>
        <taxon>Bacillati</taxon>
        <taxon>Bacillota</taxon>
        <taxon>Clostridia</taxon>
        <taxon>Lachnospirales</taxon>
        <taxon>Lachnospiraceae</taxon>
        <taxon>Lachnospiraceae incertae sedis</taxon>
        <taxon>Candidatus Egerieimonas</taxon>
    </lineage>
</organism>
<accession>A0A9D1ELW3</accession>
<keyword evidence="1" id="KW-0067">ATP-binding</keyword>